<dbReference type="Proteomes" id="UP000316921">
    <property type="component" value="Chromosome"/>
</dbReference>
<gene>
    <name evidence="2" type="ORF">Pla133_27160</name>
</gene>
<dbReference type="RefSeq" id="WP_145065956.1">
    <property type="nucleotide sequence ID" value="NZ_CP036287.1"/>
</dbReference>
<evidence type="ECO:0000313" key="2">
    <source>
        <dbReference type="EMBL" id="QDU67628.1"/>
    </source>
</evidence>
<evidence type="ECO:0000313" key="3">
    <source>
        <dbReference type="Proteomes" id="UP000316921"/>
    </source>
</evidence>
<protein>
    <submittedName>
        <fullName evidence="2">Uncharacterized protein</fullName>
    </submittedName>
</protein>
<sequence precursor="true">MWTFPCSVVAATLCALFPASSGQVAPAPVIEDLAELDAASLVDRLPWVDDWSTVADGRRQLVPVAEEVWARAREHRLPDDQWRRLLLEKGVLRYHPRWCADRPFAVSMRALPVGEQIRISLDPVREGLGDASCGNLRPMLCGLASMSILHEELCQELGVLPLGRHDLGFDVLVESEPESWWTSPGGEAPLRPVLWRGTLSIEVEVVESLAGAIAPVADADVDGAVRSALSLEFLDRGWSQPRAQLRVQPDSIAHPQLRDLGLSLELQVLRRGFPVGEPARLAVGDYGMNSDWSFDAFGVPGDSVFLEAVHPGLITNVDARDLLSVRVRGTGEGLERLWHARRHWSGELEIPLVELMEPGPK</sequence>
<dbReference type="KEGG" id="pbap:Pla133_27160"/>
<evidence type="ECO:0000256" key="1">
    <source>
        <dbReference type="SAM" id="SignalP"/>
    </source>
</evidence>
<proteinExistence type="predicted"/>
<keyword evidence="1" id="KW-0732">Signal</keyword>
<accession>A0A518BKY1</accession>
<dbReference type="EMBL" id="CP036287">
    <property type="protein sequence ID" value="QDU67628.1"/>
    <property type="molecule type" value="Genomic_DNA"/>
</dbReference>
<feature type="signal peptide" evidence="1">
    <location>
        <begin position="1"/>
        <end position="21"/>
    </location>
</feature>
<reference evidence="2 3" key="1">
    <citation type="submission" date="2019-02" db="EMBL/GenBank/DDBJ databases">
        <title>Deep-cultivation of Planctomycetes and their phenomic and genomic characterization uncovers novel biology.</title>
        <authorList>
            <person name="Wiegand S."/>
            <person name="Jogler M."/>
            <person name="Boedeker C."/>
            <person name="Pinto D."/>
            <person name="Vollmers J."/>
            <person name="Rivas-Marin E."/>
            <person name="Kohn T."/>
            <person name="Peeters S.H."/>
            <person name="Heuer A."/>
            <person name="Rast P."/>
            <person name="Oberbeckmann S."/>
            <person name="Bunk B."/>
            <person name="Jeske O."/>
            <person name="Meyerdierks A."/>
            <person name="Storesund J.E."/>
            <person name="Kallscheuer N."/>
            <person name="Luecker S."/>
            <person name="Lage O.M."/>
            <person name="Pohl T."/>
            <person name="Merkel B.J."/>
            <person name="Hornburger P."/>
            <person name="Mueller R.-W."/>
            <person name="Bruemmer F."/>
            <person name="Labrenz M."/>
            <person name="Spormann A.M."/>
            <person name="Op den Camp H."/>
            <person name="Overmann J."/>
            <person name="Amann R."/>
            <person name="Jetten M.S.M."/>
            <person name="Mascher T."/>
            <person name="Medema M.H."/>
            <person name="Devos D.P."/>
            <person name="Kaster A.-K."/>
            <person name="Ovreas L."/>
            <person name="Rohde M."/>
            <person name="Galperin M.Y."/>
            <person name="Jogler C."/>
        </authorList>
    </citation>
    <scope>NUCLEOTIDE SEQUENCE [LARGE SCALE GENOMIC DNA]</scope>
    <source>
        <strain evidence="2 3">Pla133</strain>
    </source>
</reference>
<feature type="chain" id="PRO_5022049160" evidence="1">
    <location>
        <begin position="22"/>
        <end position="361"/>
    </location>
</feature>
<organism evidence="2 3">
    <name type="scientific">Engelhardtia mirabilis</name>
    <dbReference type="NCBI Taxonomy" id="2528011"/>
    <lineage>
        <taxon>Bacteria</taxon>
        <taxon>Pseudomonadati</taxon>
        <taxon>Planctomycetota</taxon>
        <taxon>Planctomycetia</taxon>
        <taxon>Planctomycetia incertae sedis</taxon>
        <taxon>Engelhardtia</taxon>
    </lineage>
</organism>
<keyword evidence="3" id="KW-1185">Reference proteome</keyword>
<dbReference type="AlphaFoldDB" id="A0A518BKY1"/>
<name>A0A518BKY1_9BACT</name>